<dbReference type="Pfam" id="PF07238">
    <property type="entry name" value="PilZ"/>
    <property type="match status" value="1"/>
</dbReference>
<dbReference type="InterPro" id="IPR009875">
    <property type="entry name" value="PilZ_domain"/>
</dbReference>
<gene>
    <name evidence="2" type="ORF">SAMN04487909_108187</name>
</gene>
<dbReference type="SUPFAM" id="SSF141371">
    <property type="entry name" value="PilZ domain-like"/>
    <property type="match status" value="1"/>
</dbReference>
<accession>A0A1G8NZV8</accession>
<organism evidence="2 3">
    <name type="scientific">Aneurinibacillus migulanus</name>
    <name type="common">Bacillus migulanus</name>
    <dbReference type="NCBI Taxonomy" id="47500"/>
    <lineage>
        <taxon>Bacteria</taxon>
        <taxon>Bacillati</taxon>
        <taxon>Bacillota</taxon>
        <taxon>Bacilli</taxon>
        <taxon>Bacillales</taxon>
        <taxon>Paenibacillaceae</taxon>
        <taxon>Aneurinibacillus group</taxon>
        <taxon>Aneurinibacillus</taxon>
    </lineage>
</organism>
<dbReference type="EMBL" id="FNED01000008">
    <property type="protein sequence ID" value="SDI85774.1"/>
    <property type="molecule type" value="Genomic_DNA"/>
</dbReference>
<protein>
    <submittedName>
        <fullName evidence="2">PilZ domain-containing protein</fullName>
    </submittedName>
</protein>
<name>A0A1G8NZV8_ANEMI</name>
<evidence type="ECO:0000313" key="3">
    <source>
        <dbReference type="Proteomes" id="UP000182836"/>
    </source>
</evidence>
<proteinExistence type="predicted"/>
<reference evidence="2 3" key="1">
    <citation type="submission" date="2016-10" db="EMBL/GenBank/DDBJ databases">
        <authorList>
            <person name="de Groot N.N."/>
        </authorList>
    </citation>
    <scope>NUCLEOTIDE SEQUENCE [LARGE SCALE GENOMIC DNA]</scope>
    <source>
        <strain evidence="2 3">DSM 2895</strain>
    </source>
</reference>
<dbReference type="Gene3D" id="2.40.10.220">
    <property type="entry name" value="predicted glycosyltransferase like domains"/>
    <property type="match status" value="1"/>
</dbReference>
<evidence type="ECO:0000259" key="1">
    <source>
        <dbReference type="Pfam" id="PF07238"/>
    </source>
</evidence>
<dbReference type="GeneID" id="42309522"/>
<dbReference type="OrthoDB" id="2354159at2"/>
<dbReference type="Proteomes" id="UP000182836">
    <property type="component" value="Unassembled WGS sequence"/>
</dbReference>
<dbReference type="AlphaFoldDB" id="A0A1G8NZV8"/>
<dbReference type="RefSeq" id="WP_052812041.1">
    <property type="nucleotide sequence ID" value="NZ_BJOA01000104.1"/>
</dbReference>
<evidence type="ECO:0000313" key="2">
    <source>
        <dbReference type="EMBL" id="SDI85774.1"/>
    </source>
</evidence>
<dbReference type="GO" id="GO:0035438">
    <property type="term" value="F:cyclic-di-GMP binding"/>
    <property type="evidence" value="ECO:0007669"/>
    <property type="project" value="InterPro"/>
</dbReference>
<sequence length="126" mass="14841">MEYKRKEGFRLEFPEGLPGTFNIVKVGEQYVSSKPGVVIIHDISLRGAKVSTPLALPFQKERMQIELHFGINAQPFAVRGSMVWKRQEDSRYFYGVFFDEESYSSDDLFEELKHYARERNERKKEQ</sequence>
<feature type="domain" description="PilZ" evidence="1">
    <location>
        <begin position="38"/>
        <end position="101"/>
    </location>
</feature>